<name>A0A9N9CHN8_9GLOM</name>
<dbReference type="EMBL" id="CAJVPY010003736">
    <property type="protein sequence ID" value="CAG8600287.1"/>
    <property type="molecule type" value="Genomic_DNA"/>
</dbReference>
<proteinExistence type="predicted"/>
<reference evidence="1" key="1">
    <citation type="submission" date="2021-06" db="EMBL/GenBank/DDBJ databases">
        <authorList>
            <person name="Kallberg Y."/>
            <person name="Tangrot J."/>
            <person name="Rosling A."/>
        </authorList>
    </citation>
    <scope>NUCLEOTIDE SEQUENCE</scope>
    <source>
        <strain evidence="1">MA453B</strain>
    </source>
</reference>
<sequence length="233" mass="27802">MLDTQDNDSVKSEIIVKFLENHFVPSNDEKEVPRKKSKLQESIKQVVSSSVKESRREVIKKTLSYNLPKGLTEYLCLYEDVRFTQKKTPNKGLERTNSPMLITLKKYPIDEITKCYWATAKDEELVDYYYEDNYTWINKKSTSNFTWNTFNLIDDTPIELWESDSISENLLLDFTDENEGNTILFPTDLNNFSWWLKLLERPSEHYYREFNNFSDTYLCNSIWWKTANPIRYL</sequence>
<keyword evidence="2" id="KW-1185">Reference proteome</keyword>
<accession>A0A9N9CHN8</accession>
<gene>
    <name evidence="1" type="ORF">DERYTH_LOCUS7607</name>
</gene>
<organism evidence="1 2">
    <name type="scientific">Dentiscutata erythropus</name>
    <dbReference type="NCBI Taxonomy" id="1348616"/>
    <lineage>
        <taxon>Eukaryota</taxon>
        <taxon>Fungi</taxon>
        <taxon>Fungi incertae sedis</taxon>
        <taxon>Mucoromycota</taxon>
        <taxon>Glomeromycotina</taxon>
        <taxon>Glomeromycetes</taxon>
        <taxon>Diversisporales</taxon>
        <taxon>Gigasporaceae</taxon>
        <taxon>Dentiscutata</taxon>
    </lineage>
</organism>
<comment type="caution">
    <text evidence="1">The sequence shown here is derived from an EMBL/GenBank/DDBJ whole genome shotgun (WGS) entry which is preliminary data.</text>
</comment>
<dbReference type="Proteomes" id="UP000789405">
    <property type="component" value="Unassembled WGS sequence"/>
</dbReference>
<dbReference type="AlphaFoldDB" id="A0A9N9CHN8"/>
<protein>
    <submittedName>
        <fullName evidence="1">17020_t:CDS:1</fullName>
    </submittedName>
</protein>
<evidence type="ECO:0000313" key="2">
    <source>
        <dbReference type="Proteomes" id="UP000789405"/>
    </source>
</evidence>
<dbReference type="OrthoDB" id="2285352at2759"/>
<evidence type="ECO:0000313" key="1">
    <source>
        <dbReference type="EMBL" id="CAG8600287.1"/>
    </source>
</evidence>